<keyword evidence="2" id="KW-0472">Membrane</keyword>
<feature type="domain" description="YoaR-like putative peptidoglycan binding" evidence="3">
    <location>
        <begin position="119"/>
        <end position="227"/>
    </location>
</feature>
<dbReference type="EMBL" id="CP159218">
    <property type="protein sequence ID" value="XCG63168.1"/>
    <property type="molecule type" value="Genomic_DNA"/>
</dbReference>
<reference evidence="4" key="1">
    <citation type="submission" date="2024-05" db="EMBL/GenBank/DDBJ databases">
        <authorList>
            <person name="Cai S.Y."/>
            <person name="Jin L.M."/>
            <person name="Li H.R."/>
        </authorList>
    </citation>
    <scope>NUCLEOTIDE SEQUENCE</scope>
    <source>
        <strain evidence="4">A5-74</strain>
    </source>
</reference>
<dbReference type="PANTHER" id="PTHR35788">
    <property type="entry name" value="EXPORTED PROTEIN-RELATED"/>
    <property type="match status" value="1"/>
</dbReference>
<evidence type="ECO:0000256" key="2">
    <source>
        <dbReference type="SAM" id="Phobius"/>
    </source>
</evidence>
<evidence type="ECO:0000256" key="1">
    <source>
        <dbReference type="SAM" id="MobiDB-lite"/>
    </source>
</evidence>
<feature type="region of interest" description="Disordered" evidence="1">
    <location>
        <begin position="537"/>
        <end position="561"/>
    </location>
</feature>
<accession>A0AAU8DPA5</accession>
<gene>
    <name evidence="4" type="ORF">ABLG96_18485</name>
</gene>
<dbReference type="InterPro" id="IPR052913">
    <property type="entry name" value="Glycopeptide_resist_protein"/>
</dbReference>
<dbReference type="RefSeq" id="WP_353648783.1">
    <property type="nucleotide sequence ID" value="NZ_CP159218.1"/>
</dbReference>
<dbReference type="InterPro" id="IPR022029">
    <property type="entry name" value="YoaR-like_PG-bd"/>
</dbReference>
<dbReference type="PANTHER" id="PTHR35788:SF1">
    <property type="entry name" value="EXPORTED PROTEIN"/>
    <property type="match status" value="1"/>
</dbReference>
<feature type="domain" description="YoaR-like putative peptidoglycan binding" evidence="3">
    <location>
        <begin position="288"/>
        <end position="353"/>
    </location>
</feature>
<evidence type="ECO:0000259" key="3">
    <source>
        <dbReference type="Pfam" id="PF12229"/>
    </source>
</evidence>
<feature type="region of interest" description="Disordered" evidence="1">
    <location>
        <begin position="593"/>
        <end position="649"/>
    </location>
</feature>
<organism evidence="4">
    <name type="scientific">Nakamurella sp. A5-74</name>
    <dbReference type="NCBI Taxonomy" id="3158264"/>
    <lineage>
        <taxon>Bacteria</taxon>
        <taxon>Bacillati</taxon>
        <taxon>Actinomycetota</taxon>
        <taxon>Actinomycetes</taxon>
        <taxon>Nakamurellales</taxon>
        <taxon>Nakamurellaceae</taxon>
        <taxon>Nakamurella</taxon>
    </lineage>
</organism>
<keyword evidence="2" id="KW-1133">Transmembrane helix</keyword>
<dbReference type="Pfam" id="PF04294">
    <property type="entry name" value="VanW"/>
    <property type="match status" value="1"/>
</dbReference>
<protein>
    <submittedName>
        <fullName evidence="4">VanW family protein</fullName>
    </submittedName>
</protein>
<feature type="transmembrane region" description="Helical" evidence="2">
    <location>
        <begin position="44"/>
        <end position="64"/>
    </location>
</feature>
<name>A0AAU8DPA5_9ACTN</name>
<dbReference type="AlphaFoldDB" id="A0AAU8DPA5"/>
<sequence>MGSDQPSGSGFGRSSDDPTTVIPVFSEPHTDPHAPAQERRSRGLLFGWLAVAVVVIAVVGFYLIDVAHTSGEIERNTQIAGIEVGGRTPDDARALLRQELQAEYTAAVTVDVHGTDVRLPPAEAGLAPDIDEAIAAAGTSSASPLARFTSFFQSTSVPVKVSVDKTALRKWVTAQAAKTDIDAVEGSVTLSGATVKSIPPVTGRSLDIDASVRDISAAWTRGGPETVASLKLPVTERKVRATAKETTAAVATAKRILSGPVEVEAADVRAQLTPAEIAQHVTIKPAGTGFSVSVDVAALRAPLTARIEATQTTPQDAVISLIDGQPNITEAVTGRKVVWDSSERALRATLDASGTRVWKVVYTATDADLTTQEAKELGIKEEISTFTTNDFAYASGQNIKVLAEKMNGVIIQPGETFSLNDFTGPRGTEQGYIESGIIENGRPGKAIGGGLSQFTTTFYNATYFAGLQQIEHQAHSYWISRYPAGREATIFIPDIDFVFKNDYPTAVLVKTIWTESSITVTLFGTKQVEVESVASDRYDITPPPTTTIPYGESCNDSDGTSGFSIDDTRIIRDLAGKELKREKQTTVYNGQFQVICEPPPPAPTTPESSEPVSSVPVSSVPVSSGPVAPSSGPAPGPGATVPTVPPSNN</sequence>
<feature type="compositionally biased region" description="Low complexity" evidence="1">
    <location>
        <begin position="605"/>
        <end position="642"/>
    </location>
</feature>
<keyword evidence="2" id="KW-0812">Transmembrane</keyword>
<feature type="region of interest" description="Disordered" evidence="1">
    <location>
        <begin position="1"/>
        <end position="36"/>
    </location>
</feature>
<proteinExistence type="predicted"/>
<dbReference type="InterPro" id="IPR007391">
    <property type="entry name" value="Vancomycin_resist_VanW"/>
</dbReference>
<evidence type="ECO:0000313" key="4">
    <source>
        <dbReference type="EMBL" id="XCG63168.1"/>
    </source>
</evidence>
<dbReference type="Pfam" id="PF12229">
    <property type="entry name" value="PG_binding_4"/>
    <property type="match status" value="2"/>
</dbReference>